<dbReference type="EMBL" id="FXAN01000094">
    <property type="protein sequence ID" value="SMG02294.1"/>
    <property type="molecule type" value="Genomic_DNA"/>
</dbReference>
<evidence type="ECO:0000313" key="1">
    <source>
        <dbReference type="EMBL" id="SMG02294.1"/>
    </source>
</evidence>
<sequence length="49" mass="5414">MHKPGAARRQGRFPGRAARVRAARAHDWSSAIVSRPRNGGCMARTRESI</sequence>
<proteinExistence type="predicted"/>
<reference evidence="1 2" key="1">
    <citation type="submission" date="2017-04" db="EMBL/GenBank/DDBJ databases">
        <authorList>
            <person name="Afonso C.L."/>
            <person name="Miller P.J."/>
            <person name="Scott M.A."/>
            <person name="Spackman E."/>
            <person name="Goraichik I."/>
            <person name="Dimitrov K.M."/>
            <person name="Suarez D.L."/>
            <person name="Swayne D.E."/>
        </authorList>
    </citation>
    <scope>NUCLEOTIDE SEQUENCE [LARGE SCALE GENOMIC DNA]</scope>
    <source>
        <strain evidence="1">LMG 28154</strain>
    </source>
</reference>
<organism evidence="1 2">
    <name type="scientific">Burkholderia singularis</name>
    <dbReference type="NCBI Taxonomy" id="1503053"/>
    <lineage>
        <taxon>Bacteria</taxon>
        <taxon>Pseudomonadati</taxon>
        <taxon>Pseudomonadota</taxon>
        <taxon>Betaproteobacteria</taxon>
        <taxon>Burkholderiales</taxon>
        <taxon>Burkholderiaceae</taxon>
        <taxon>Burkholderia</taxon>
        <taxon>pseudomallei group</taxon>
    </lineage>
</organism>
<protein>
    <submittedName>
        <fullName evidence="1">Uncharacterized protein</fullName>
    </submittedName>
</protein>
<evidence type="ECO:0000313" key="2">
    <source>
        <dbReference type="Proteomes" id="UP000198460"/>
    </source>
</evidence>
<name>A0A238HAB8_9BURK</name>
<dbReference type="AlphaFoldDB" id="A0A238HAB8"/>
<gene>
    <name evidence="1" type="ORF">BSIN_0914</name>
</gene>
<dbReference type="Proteomes" id="UP000198460">
    <property type="component" value="Unassembled WGS sequence"/>
</dbReference>
<accession>A0A238HAB8</accession>